<gene>
    <name evidence="6" type="ORF">M9B40_02505</name>
</gene>
<evidence type="ECO:0000256" key="3">
    <source>
        <dbReference type="ARBA" id="ARBA00022989"/>
    </source>
</evidence>
<organism evidence="6 7">
    <name type="scientific">SAR86 cluster bacterium</name>
    <dbReference type="NCBI Taxonomy" id="2030880"/>
    <lineage>
        <taxon>Bacteria</taxon>
        <taxon>Pseudomonadati</taxon>
        <taxon>Pseudomonadota</taxon>
        <taxon>Gammaproteobacteria</taxon>
        <taxon>SAR86 cluster</taxon>
    </lineage>
</organism>
<protein>
    <submittedName>
        <fullName evidence="6">MAPEG family protein</fullName>
    </submittedName>
</protein>
<evidence type="ECO:0000313" key="6">
    <source>
        <dbReference type="EMBL" id="URQ63653.1"/>
    </source>
</evidence>
<keyword evidence="7" id="KW-1185">Reference proteome</keyword>
<comment type="subcellular location">
    <subcellularLocation>
        <location evidence="1">Membrane</location>
    </subcellularLocation>
</comment>
<dbReference type="EMBL" id="CP097966">
    <property type="protein sequence ID" value="URQ63653.1"/>
    <property type="molecule type" value="Genomic_DNA"/>
</dbReference>
<dbReference type="GO" id="GO:0016020">
    <property type="term" value="C:membrane"/>
    <property type="evidence" value="ECO:0007669"/>
    <property type="project" value="UniProtKB-SubCell"/>
</dbReference>
<accession>A0A9Q8TZ72</accession>
<keyword evidence="2 5" id="KW-0812">Transmembrane</keyword>
<dbReference type="PANTHER" id="PTHR35371">
    <property type="entry name" value="INNER MEMBRANE PROTEIN"/>
    <property type="match status" value="1"/>
</dbReference>
<dbReference type="Proteomes" id="UP001056381">
    <property type="component" value="Chromosome"/>
</dbReference>
<dbReference type="AlphaFoldDB" id="A0A9Q8TZ72"/>
<feature type="transmembrane region" description="Helical" evidence="5">
    <location>
        <begin position="55"/>
        <end position="74"/>
    </location>
</feature>
<dbReference type="SUPFAM" id="SSF161084">
    <property type="entry name" value="MAPEG domain-like"/>
    <property type="match status" value="1"/>
</dbReference>
<evidence type="ECO:0000256" key="1">
    <source>
        <dbReference type="ARBA" id="ARBA00004370"/>
    </source>
</evidence>
<name>A0A9Q8TZ72_9GAMM</name>
<dbReference type="PANTHER" id="PTHR35371:SF1">
    <property type="entry name" value="BLR7753 PROTEIN"/>
    <property type="match status" value="1"/>
</dbReference>
<evidence type="ECO:0000313" key="7">
    <source>
        <dbReference type="Proteomes" id="UP001056381"/>
    </source>
</evidence>
<reference evidence="6" key="1">
    <citation type="submission" date="2022-05" db="EMBL/GenBank/DDBJ databases">
        <title>Single-amplified genomics reveal most streamlined microbe among free-living bacteria.</title>
        <authorList>
            <person name="Roda-Garcia J."/>
            <person name="Haro-Moreno J.M."/>
            <person name="Rodriguez-Valera F."/>
            <person name="Almagro-Moreno S."/>
            <person name="Lopez-Perez M."/>
        </authorList>
    </citation>
    <scope>NUCLEOTIDE SEQUENCE</scope>
    <source>
        <strain evidence="6">TMED112-D2-2</strain>
    </source>
</reference>
<evidence type="ECO:0000256" key="5">
    <source>
        <dbReference type="SAM" id="Phobius"/>
    </source>
</evidence>
<dbReference type="InterPro" id="IPR001129">
    <property type="entry name" value="Membr-assoc_MAPEG"/>
</dbReference>
<dbReference type="Gene3D" id="1.20.120.550">
    <property type="entry name" value="Membrane associated eicosanoid/glutathione metabolism-like domain"/>
    <property type="match status" value="1"/>
</dbReference>
<keyword evidence="3 5" id="KW-1133">Transmembrane helix</keyword>
<proteinExistence type="predicted"/>
<evidence type="ECO:0000256" key="2">
    <source>
        <dbReference type="ARBA" id="ARBA00022692"/>
    </source>
</evidence>
<keyword evidence="4 5" id="KW-0472">Membrane</keyword>
<feature type="transmembrane region" description="Helical" evidence="5">
    <location>
        <begin position="6"/>
        <end position="25"/>
    </location>
</feature>
<evidence type="ECO:0000256" key="4">
    <source>
        <dbReference type="ARBA" id="ARBA00023136"/>
    </source>
</evidence>
<sequence>MATYIVLASALAVIQFWVIPFLINVKNLNWQMSNRDESLDDSVLLKRARRAGANILETLPIYLVFCLLSIVEAKDISEPAFYWLILRVIHVLCYLLGIAYVRTLAWLGSLGCLIVMGLSLI</sequence>
<dbReference type="Pfam" id="PF01124">
    <property type="entry name" value="MAPEG"/>
    <property type="match status" value="1"/>
</dbReference>
<dbReference type="InterPro" id="IPR023352">
    <property type="entry name" value="MAPEG-like_dom_sf"/>
</dbReference>